<dbReference type="Proteomes" id="UP000054047">
    <property type="component" value="Unassembled WGS sequence"/>
</dbReference>
<dbReference type="NCBIfam" id="TIGR00231">
    <property type="entry name" value="small_GTP"/>
    <property type="match status" value="1"/>
</dbReference>
<dbReference type="CDD" id="cd00154">
    <property type="entry name" value="Rab"/>
    <property type="match status" value="1"/>
</dbReference>
<comment type="similarity">
    <text evidence="1">Belongs to the small GTPase superfamily. Rab family.</text>
</comment>
<sequence>PASFQIWDTAGQERFRSVTAAYYRDADALLLVFDVSNRASFENVRSWLAQIREYGKESVQITLVGNKCDLGSSRTVRSDEARHLAAVSALLCFQNDTSKKLKTKDVLAEFKKKQLVGMGPILFFPGKGPDKSHLFQSYCIPYIETSAKTGHNVNQAFLDIAR</sequence>
<dbReference type="GO" id="GO:0003924">
    <property type="term" value="F:GTPase activity"/>
    <property type="evidence" value="ECO:0007669"/>
    <property type="project" value="InterPro"/>
</dbReference>
<reference evidence="3 4" key="1">
    <citation type="submission" date="2013-12" db="EMBL/GenBank/DDBJ databases">
        <title>Draft genome of the parsitic nematode Ancylostoma duodenale.</title>
        <authorList>
            <person name="Mitreva M."/>
        </authorList>
    </citation>
    <scope>NUCLEOTIDE SEQUENCE [LARGE SCALE GENOMIC DNA]</scope>
    <source>
        <strain evidence="3 4">Zhejiang</strain>
    </source>
</reference>
<evidence type="ECO:0000313" key="3">
    <source>
        <dbReference type="EMBL" id="KIH68851.1"/>
    </source>
</evidence>
<dbReference type="Pfam" id="PF00071">
    <property type="entry name" value="Ras"/>
    <property type="match status" value="1"/>
</dbReference>
<dbReference type="SUPFAM" id="SSF52540">
    <property type="entry name" value="P-loop containing nucleoside triphosphate hydrolases"/>
    <property type="match status" value="1"/>
</dbReference>
<dbReference type="InterPro" id="IPR005225">
    <property type="entry name" value="Small_GTP-bd"/>
</dbReference>
<dbReference type="Gene3D" id="3.40.50.300">
    <property type="entry name" value="P-loop containing nucleotide triphosphate hydrolases"/>
    <property type="match status" value="2"/>
</dbReference>
<evidence type="ECO:0000313" key="4">
    <source>
        <dbReference type="Proteomes" id="UP000054047"/>
    </source>
</evidence>
<dbReference type="GO" id="GO:0005525">
    <property type="term" value="F:GTP binding"/>
    <property type="evidence" value="ECO:0007669"/>
    <property type="project" value="InterPro"/>
</dbReference>
<dbReference type="PROSITE" id="PS51419">
    <property type="entry name" value="RAB"/>
    <property type="match status" value="1"/>
</dbReference>
<organism evidence="3 4">
    <name type="scientific">Ancylostoma duodenale</name>
    <dbReference type="NCBI Taxonomy" id="51022"/>
    <lineage>
        <taxon>Eukaryota</taxon>
        <taxon>Metazoa</taxon>
        <taxon>Ecdysozoa</taxon>
        <taxon>Nematoda</taxon>
        <taxon>Chromadorea</taxon>
        <taxon>Rhabditida</taxon>
        <taxon>Rhabditina</taxon>
        <taxon>Rhabditomorpha</taxon>
        <taxon>Strongyloidea</taxon>
        <taxon>Ancylostomatidae</taxon>
        <taxon>Ancylostomatinae</taxon>
        <taxon>Ancylostoma</taxon>
    </lineage>
</organism>
<dbReference type="EMBL" id="KN726276">
    <property type="protein sequence ID" value="KIH68851.1"/>
    <property type="molecule type" value="Genomic_DNA"/>
</dbReference>
<keyword evidence="2" id="KW-0547">Nucleotide-binding</keyword>
<accession>A0A0C2HGU7</accession>
<dbReference type="InterPro" id="IPR001806">
    <property type="entry name" value="Small_GTPase"/>
</dbReference>
<feature type="non-terminal residue" evidence="3">
    <location>
        <position position="1"/>
    </location>
</feature>
<dbReference type="OrthoDB" id="9989112at2759"/>
<gene>
    <name evidence="3" type="ORF">ANCDUO_00810</name>
</gene>
<dbReference type="SMART" id="SM00175">
    <property type="entry name" value="RAB"/>
    <property type="match status" value="1"/>
</dbReference>
<name>A0A0C2HGU7_9BILA</name>
<dbReference type="AlphaFoldDB" id="A0A0C2HGU7"/>
<protein>
    <submittedName>
        <fullName evidence="3">Ras family protein</fullName>
    </submittedName>
</protein>
<keyword evidence="4" id="KW-1185">Reference proteome</keyword>
<evidence type="ECO:0000256" key="1">
    <source>
        <dbReference type="ARBA" id="ARBA00006270"/>
    </source>
</evidence>
<dbReference type="SMART" id="SM00174">
    <property type="entry name" value="RHO"/>
    <property type="match status" value="1"/>
</dbReference>
<dbReference type="InterPro" id="IPR027417">
    <property type="entry name" value="P-loop_NTPase"/>
</dbReference>
<dbReference type="PROSITE" id="PS51421">
    <property type="entry name" value="RAS"/>
    <property type="match status" value="1"/>
</dbReference>
<dbReference type="PANTHER" id="PTHR47978">
    <property type="match status" value="1"/>
</dbReference>
<proteinExistence type="inferred from homology"/>
<evidence type="ECO:0000256" key="2">
    <source>
        <dbReference type="ARBA" id="ARBA00022741"/>
    </source>
</evidence>
<dbReference type="FunFam" id="3.40.50.300:FF:001447">
    <property type="entry name" value="Ras-related protein Rab-1B"/>
    <property type="match status" value="1"/>
</dbReference>
<dbReference type="SMART" id="SM00173">
    <property type="entry name" value="RAS"/>
    <property type="match status" value="1"/>
</dbReference>